<dbReference type="Proteomes" id="UP000037904">
    <property type="component" value="Unassembled WGS sequence"/>
</dbReference>
<comment type="caution">
    <text evidence="2">The sequence shown here is derived from an EMBL/GenBank/DDBJ whole genome shotgun (WGS) entry which is preliminary data.</text>
</comment>
<protein>
    <submittedName>
        <fullName evidence="2">Uncharacterized protein</fullName>
    </submittedName>
</protein>
<feature type="region of interest" description="Disordered" evidence="1">
    <location>
        <begin position="1"/>
        <end position="45"/>
    </location>
</feature>
<dbReference type="SUPFAM" id="SSF55144">
    <property type="entry name" value="LigT-like"/>
    <property type="match status" value="1"/>
</dbReference>
<dbReference type="OrthoDB" id="5364416at2759"/>
<proteinExistence type="predicted"/>
<evidence type="ECO:0000256" key="1">
    <source>
        <dbReference type="SAM" id="MobiDB-lite"/>
    </source>
</evidence>
<feature type="compositionally biased region" description="Polar residues" evidence="1">
    <location>
        <begin position="17"/>
        <end position="33"/>
    </location>
</feature>
<dbReference type="EMBL" id="JXCE01000254">
    <property type="protein sequence ID" value="KPA38688.1"/>
    <property type="molecule type" value="Genomic_DNA"/>
</dbReference>
<dbReference type="AlphaFoldDB" id="A0A0M9ERY9"/>
<evidence type="ECO:0000313" key="3">
    <source>
        <dbReference type="Proteomes" id="UP000037904"/>
    </source>
</evidence>
<name>A0A0M9ERY9_FUSLA</name>
<reference evidence="2 3" key="1">
    <citation type="submission" date="2015-04" db="EMBL/GenBank/DDBJ databases">
        <title>The draft genome sequence of Fusarium langsethiae, a T-2/HT-2 mycotoxin producer.</title>
        <authorList>
            <person name="Lysoe E."/>
            <person name="Divon H.H."/>
            <person name="Terzi V."/>
            <person name="Orru L."/>
            <person name="Lamontanara A."/>
            <person name="Kolseth A.-K."/>
            <person name="Frandsen R.J."/>
            <person name="Nielsen K."/>
            <person name="Thrane U."/>
        </authorList>
    </citation>
    <scope>NUCLEOTIDE SEQUENCE [LARGE SCALE GENOMIC DNA]</scope>
    <source>
        <strain evidence="2 3">Fl201059</strain>
    </source>
</reference>
<dbReference type="Gene3D" id="3.90.1140.10">
    <property type="entry name" value="Cyclic phosphodiesterase"/>
    <property type="match status" value="1"/>
</dbReference>
<dbReference type="Pfam" id="PF13563">
    <property type="entry name" value="2_5_RNA_ligase2"/>
    <property type="match status" value="1"/>
</dbReference>
<evidence type="ECO:0000313" key="2">
    <source>
        <dbReference type="EMBL" id="KPA38688.1"/>
    </source>
</evidence>
<organism evidence="2 3">
    <name type="scientific">Fusarium langsethiae</name>
    <dbReference type="NCBI Taxonomy" id="179993"/>
    <lineage>
        <taxon>Eukaryota</taxon>
        <taxon>Fungi</taxon>
        <taxon>Dikarya</taxon>
        <taxon>Ascomycota</taxon>
        <taxon>Pezizomycotina</taxon>
        <taxon>Sordariomycetes</taxon>
        <taxon>Hypocreomycetidae</taxon>
        <taxon>Hypocreales</taxon>
        <taxon>Nectriaceae</taxon>
        <taxon>Fusarium</taxon>
    </lineage>
</organism>
<keyword evidence="3" id="KW-1185">Reference proteome</keyword>
<dbReference type="InterPro" id="IPR009097">
    <property type="entry name" value="Cyclic_Pdiesterase"/>
</dbReference>
<accession>A0A0M9ERY9</accession>
<gene>
    <name evidence="2" type="ORF">FLAG1_08473</name>
</gene>
<sequence length="224" mass="25674">MTVTTVPSAHPIAQRGPLSQTNNAGIHQSSDLQYQRREAHIPKSSSEDEPLYILTLFTDKHHHQAMTALRRQWFPSHILKVDAHVTLFHALPGSKLAELKQDIAAVAERTEKFDIAVGVKGVFEMGKGVGINVSNVDDFQNRASDIRSELRNKWEPFLSDQDRREKWRGHYTITNKQDDKEEVHKCLAYLKEGHANSRGTVEGLSLWLYDRGWWREDEVFKFSG</sequence>